<proteinExistence type="predicted"/>
<dbReference type="InterPro" id="IPR001646">
    <property type="entry name" value="5peptide_repeat"/>
</dbReference>
<dbReference type="OrthoDB" id="7304622at2"/>
<dbReference type="PANTHER" id="PTHR14136:SF17">
    <property type="entry name" value="BTB_POZ DOMAIN-CONTAINING PROTEIN KCTD9"/>
    <property type="match status" value="1"/>
</dbReference>
<evidence type="ECO:0000313" key="2">
    <source>
        <dbReference type="EMBL" id="APX23363.1"/>
    </source>
</evidence>
<dbReference type="AlphaFoldDB" id="A0A1U7D5G8"/>
<evidence type="ECO:0000256" key="1">
    <source>
        <dbReference type="SAM" id="SignalP"/>
    </source>
</evidence>
<sequence precursor="true">MFRTTLAASISLALLSSHAEASCPTTTPADYSGQTINDFNFGACPANSLDHANFTGANLQGSTFAKANLTSANFTGADLGPSAKYPAVNFSGANLTKTVFTGAEMPETNFTFATFHCTDFSQTNLLEATFGATQNILADTTCRTNFTGASLEIDLITDPSSPDRRANWRVSDFTNANFHGVDPAKVNFRGQDLSGAILTDTNLAALDFTGANLSEVKLDRAFLQHAVFDGTALNGANFTGAALTGSTFVCAQGFGASGGTKTADGSPCPKAPAPITASDPADFTDATADNTDFTGAQLSQSRFSGAVLTRSTFTNADLSQAIFEAQGASIPPAQVTFAIFDHARFSQARVSSVNFSGCSMIGADFSGTTLSGTNFAGATMDTAQFAKANIQQTNFSQASLKSAGFVGATISQITGAGKPPEFSCAQLGGADFSNASVSSALFNDAVMVDSQFCCKPKTAGADPYCGIIDSLGIAYGPTSFPNVTGTSVRCPDNSLASDTGSGKTPGELCPDTWRLASNWTTTGCTASGQTTMWSINCNAGPGNVVHFADQNLKSCILESLPAGQTEVLITTAEAIGAVNCPARGITDITGLEHFTAMHTLDLSDNKLTSFGLKFTGNKTGLVSLNLESNQLTSLDLSSIEPIEFLNVADNELTGITLSANTYLSSLNAQYNKLTSFVLPVQSTMLYADLSHNALTDVLGPFAKDLGALTSLSFLDLSNNALSTIGPVQSLLTEETKSGSAGGALGRLFLQCNPNLACGDLGAVDGTKYPAIGTAGCSRYIASSRSWVGEPHPGCN</sequence>
<dbReference type="Proteomes" id="UP000186559">
    <property type="component" value="Chromosome"/>
</dbReference>
<name>A0A1U7D5G8_9RHOB</name>
<dbReference type="InterPro" id="IPR032675">
    <property type="entry name" value="LRR_dom_sf"/>
</dbReference>
<dbReference type="STRING" id="1229727.Ga0080559_TMP2567"/>
<dbReference type="PANTHER" id="PTHR14136">
    <property type="entry name" value="BTB_POZ DOMAIN-CONTAINING PROTEIN KCTD9"/>
    <property type="match status" value="1"/>
</dbReference>
<dbReference type="Pfam" id="PF13599">
    <property type="entry name" value="Pentapeptide_4"/>
    <property type="match status" value="1"/>
</dbReference>
<dbReference type="EMBL" id="CP014796">
    <property type="protein sequence ID" value="APX23363.1"/>
    <property type="molecule type" value="Genomic_DNA"/>
</dbReference>
<evidence type="ECO:0000313" key="3">
    <source>
        <dbReference type="Proteomes" id="UP000186559"/>
    </source>
</evidence>
<protein>
    <submittedName>
        <fullName evidence="2">Putative low-complexity protein</fullName>
    </submittedName>
</protein>
<dbReference type="SUPFAM" id="SSF52047">
    <property type="entry name" value="RNI-like"/>
    <property type="match status" value="1"/>
</dbReference>
<feature type="chain" id="PRO_5010532660" evidence="1">
    <location>
        <begin position="22"/>
        <end position="795"/>
    </location>
</feature>
<dbReference type="PROSITE" id="PS51450">
    <property type="entry name" value="LRR"/>
    <property type="match status" value="1"/>
</dbReference>
<dbReference type="Gene3D" id="2.160.20.80">
    <property type="entry name" value="E3 ubiquitin-protein ligase SopA"/>
    <property type="match status" value="4"/>
</dbReference>
<dbReference type="PRINTS" id="PR00019">
    <property type="entry name" value="LEURICHRPT"/>
</dbReference>
<accession>A0A1U7D5G8</accession>
<dbReference type="RefSeq" id="WP_076623436.1">
    <property type="nucleotide sequence ID" value="NZ_BMEW01000013.1"/>
</dbReference>
<keyword evidence="3" id="KW-1185">Reference proteome</keyword>
<dbReference type="KEGG" id="tpro:Ga0080559_TMP2567"/>
<organism evidence="2 3">
    <name type="scientific">Salipiger profundus</name>
    <dbReference type="NCBI Taxonomy" id="1229727"/>
    <lineage>
        <taxon>Bacteria</taxon>
        <taxon>Pseudomonadati</taxon>
        <taxon>Pseudomonadota</taxon>
        <taxon>Alphaproteobacteria</taxon>
        <taxon>Rhodobacterales</taxon>
        <taxon>Roseobacteraceae</taxon>
        <taxon>Salipiger</taxon>
    </lineage>
</organism>
<dbReference type="Gene3D" id="3.80.10.10">
    <property type="entry name" value="Ribonuclease Inhibitor"/>
    <property type="match status" value="1"/>
</dbReference>
<reference evidence="2 3" key="1">
    <citation type="submission" date="2016-03" db="EMBL/GenBank/DDBJ databases">
        <title>Deep-sea bacteria in the southern Pacific.</title>
        <authorList>
            <person name="Tang K."/>
        </authorList>
    </citation>
    <scope>NUCLEOTIDE SEQUENCE [LARGE SCALE GENOMIC DNA]</scope>
    <source>
        <strain evidence="2 3">JLT2016</strain>
    </source>
</reference>
<dbReference type="InterPro" id="IPR051082">
    <property type="entry name" value="Pentapeptide-BTB/POZ_domain"/>
</dbReference>
<dbReference type="SUPFAM" id="SSF141571">
    <property type="entry name" value="Pentapeptide repeat-like"/>
    <property type="match status" value="3"/>
</dbReference>
<dbReference type="InterPro" id="IPR001611">
    <property type="entry name" value="Leu-rich_rpt"/>
</dbReference>
<gene>
    <name evidence="2" type="ORF">Ga0080559_TMP2567</name>
</gene>
<feature type="signal peptide" evidence="1">
    <location>
        <begin position="1"/>
        <end position="21"/>
    </location>
</feature>
<dbReference type="Pfam" id="PF00805">
    <property type="entry name" value="Pentapeptide"/>
    <property type="match status" value="4"/>
</dbReference>
<keyword evidence="1" id="KW-0732">Signal</keyword>